<evidence type="ECO:0000313" key="10">
    <source>
        <dbReference type="EMBL" id="OUT23788.1"/>
    </source>
</evidence>
<dbReference type="EMBL" id="NHMM01000001">
    <property type="protein sequence ID" value="OUT23788.1"/>
    <property type="molecule type" value="Genomic_DNA"/>
</dbReference>
<comment type="similarity">
    <text evidence="2">Belongs to the CND3 (condensin subunit 3) family.</text>
</comment>
<reference evidence="10 11" key="1">
    <citation type="submission" date="2017-05" db="EMBL/GenBank/DDBJ databases">
        <title>The Genome Sequence of Candida krusei Ckrusei653.</title>
        <authorList>
            <person name="Cuomo C."/>
            <person name="Forche A."/>
            <person name="Young S."/>
            <person name="Abouelleil A."/>
            <person name="Cao P."/>
            <person name="Chapman S."/>
            <person name="Cusick C."/>
            <person name="Shea T."/>
            <person name="Nusbaum C."/>
            <person name="Birren B."/>
        </authorList>
    </citation>
    <scope>NUCLEOTIDE SEQUENCE [LARGE SCALE GENOMIC DNA]</scope>
    <source>
        <strain evidence="10 11">Ckrusei653</strain>
    </source>
</reference>
<evidence type="ECO:0000256" key="4">
    <source>
        <dbReference type="ARBA" id="ARBA00022618"/>
    </source>
</evidence>
<feature type="region of interest" description="Disordered" evidence="8">
    <location>
        <begin position="674"/>
        <end position="694"/>
    </location>
</feature>
<evidence type="ECO:0000256" key="2">
    <source>
        <dbReference type="ARBA" id="ARBA00006533"/>
    </source>
</evidence>
<sequence>MDLGKTKQQTRRTAVVERIEKKSADTFNRSITSADDSVSESGGDSSESEEENGEIEHPDHNEHDGGEEEDEEDEEEEEEEEMEDELEEDGDIDAAIKKADAKKKQSTVKQRREYLNLVSNITTPEDLETLMRKTFMESQTTVAAHKRELVILKALMVRAYALELNDKFNMTFCKLLSKILPLKRNIKPADKVVKFVSSFFENINPLKIRDGEELQVPIPASAFEEVHALFINKVVKYLMKGLDAKDTTVRYRSCQLLYHIIGNSGAMDEDLYESISDELSTKVYDKDAAVRVKAIAALACFQNEDGGSLSVAGKKIRFIMQNDLNAEVRRACLKHIEKNRYTEPFIVERARDVDTVNRRTLYTKILPTYSSVTEISSANRNKLLEWGLRDRDESVRNACANWLTNTWMSNANNNIMEFLDQLNVTESEIADTAVRVLLNRNTEIVNTFEFSKEFYDNLTPSLALLLRVTYEYCHDNQKEDVIDRLYPEAAEFAVLFEKFFVERTDNLQKISENREKLENDPNIVKELEIVDPDDYDYIVKQLLMIAVDYDYSDEFGRNKMYSILRSTLANNTITEPLLPLLMECLRKLAVNERDFCQMTVEIINDLKDNAYEKLMQEKKMEETQRRRESEEQRKRRKRRYGNEEEEEGDKGEEDLDKGNHEVSDLNERVAKLLNDDGDISDEQDSDDDSDEYHSAVNEMSRQSIIEANKSRQEEIDQVSALPPQVLTDCLTITKCMLQLVFSPLRENMLLISLLDNFIVPCVNERSEVEVRELALICHGLCGLLDKEVAVSTMVVAGIFVTRSDYESFVVTGLKVIGDLLTIHGISILQSESQISIDSMAVAKVFYRTLKDQSKPEAQTTVAITLFKLFLCGVITDDELFETTLLAYFNPKVNNNPSLKQCLTFCIPTYAFSHQDHQELIANIVYDTISRIYKDWPEIQRLNQENEIKKPITANFIIESLLYWTDPYNLAMVDEEEMEKLLRNFDYNNKLHRTLYKPILRALSKLTFTSKADLTKLRKFSQCFDDETLCQGDLDEVLKGDAICKTNFLKSHTYVQDCLREAEAHAENNEANTEVENEATKNNVNSHEAVSGGHRPGKALSLHEDTSQIGSSHSTSNNTNAFNGEEKSDSSAVTVKRETKEEDNGDRVAEVGQELGASDSPVEVVQVIRKGRKTKKKGKSTTREHGSISKKSRKSTKGRKKLDDEYVVNLGRDSVKTHQDTSEIILLDSE</sequence>
<dbReference type="PANTHER" id="PTHR14418:SF5">
    <property type="entry name" value="CONDENSIN COMPLEX SUBUNIT 3"/>
    <property type="match status" value="1"/>
</dbReference>
<proteinExistence type="inferred from homology"/>
<dbReference type="AlphaFoldDB" id="A0A1Z8JT67"/>
<feature type="compositionally biased region" description="Polar residues" evidence="8">
    <location>
        <begin position="1106"/>
        <end position="1121"/>
    </location>
</feature>
<feature type="compositionally biased region" description="Basic and acidic residues" evidence="8">
    <location>
        <begin position="617"/>
        <end position="633"/>
    </location>
</feature>
<dbReference type="InterPro" id="IPR011989">
    <property type="entry name" value="ARM-like"/>
</dbReference>
<feature type="compositionally biased region" description="Basic and acidic residues" evidence="8">
    <location>
        <begin position="14"/>
        <end position="24"/>
    </location>
</feature>
<feature type="compositionally biased region" description="Low complexity" evidence="8">
    <location>
        <begin position="1068"/>
        <end position="1084"/>
    </location>
</feature>
<comment type="caution">
    <text evidence="10">The sequence shown here is derived from an EMBL/GenBank/DDBJ whole genome shotgun (WGS) entry which is preliminary data.</text>
</comment>
<feature type="compositionally biased region" description="Basic and acidic residues" evidence="8">
    <location>
        <begin position="54"/>
        <end position="64"/>
    </location>
</feature>
<dbReference type="GO" id="GO:0000796">
    <property type="term" value="C:condensin complex"/>
    <property type="evidence" value="ECO:0007669"/>
    <property type="project" value="InterPro"/>
</dbReference>
<evidence type="ECO:0000256" key="5">
    <source>
        <dbReference type="ARBA" id="ARBA00022776"/>
    </source>
</evidence>
<keyword evidence="3" id="KW-0158">Chromosome</keyword>
<dbReference type="VEuPathDB" id="FungiDB:C5L36_0C01580"/>
<feature type="compositionally biased region" description="Basic and acidic residues" evidence="8">
    <location>
        <begin position="1123"/>
        <end position="1148"/>
    </location>
</feature>
<feature type="region of interest" description="Disordered" evidence="8">
    <location>
        <begin position="617"/>
        <end position="662"/>
    </location>
</feature>
<evidence type="ECO:0000256" key="7">
    <source>
        <dbReference type="ARBA" id="ARBA00023306"/>
    </source>
</evidence>
<protein>
    <recommendedName>
        <fullName evidence="9">Nuclear condensin complex subunit 3 C-terminal domain-containing protein</fullName>
    </recommendedName>
</protein>
<feature type="compositionally biased region" description="Acidic residues" evidence="8">
    <location>
        <begin position="643"/>
        <end position="655"/>
    </location>
</feature>
<keyword evidence="7" id="KW-0131">Cell cycle</keyword>
<evidence type="ECO:0000256" key="3">
    <source>
        <dbReference type="ARBA" id="ARBA00022454"/>
    </source>
</evidence>
<organism evidence="10 11">
    <name type="scientific">Pichia kudriavzevii</name>
    <name type="common">Yeast</name>
    <name type="synonym">Issatchenkia orientalis</name>
    <dbReference type="NCBI Taxonomy" id="4909"/>
    <lineage>
        <taxon>Eukaryota</taxon>
        <taxon>Fungi</taxon>
        <taxon>Dikarya</taxon>
        <taxon>Ascomycota</taxon>
        <taxon>Saccharomycotina</taxon>
        <taxon>Pichiomycetes</taxon>
        <taxon>Pichiales</taxon>
        <taxon>Pichiaceae</taxon>
        <taxon>Pichia</taxon>
    </lineage>
</organism>
<evidence type="ECO:0000256" key="6">
    <source>
        <dbReference type="ARBA" id="ARBA00023067"/>
    </source>
</evidence>
<dbReference type="SUPFAM" id="SSF48371">
    <property type="entry name" value="ARM repeat"/>
    <property type="match status" value="1"/>
</dbReference>
<dbReference type="Gene3D" id="1.25.10.10">
    <property type="entry name" value="Leucine-rich Repeat Variant"/>
    <property type="match status" value="1"/>
</dbReference>
<dbReference type="PANTHER" id="PTHR14418">
    <property type="entry name" value="CONDENSIN COMPLEX SUBUNIT 3-RELATED"/>
    <property type="match status" value="1"/>
</dbReference>
<dbReference type="Pfam" id="PF12719">
    <property type="entry name" value="Cnd3"/>
    <property type="match status" value="1"/>
</dbReference>
<feature type="compositionally biased region" description="Acidic residues" evidence="8">
    <location>
        <begin position="65"/>
        <end position="91"/>
    </location>
</feature>
<comment type="subcellular location">
    <subcellularLocation>
        <location evidence="1">Chromosome</location>
    </subcellularLocation>
</comment>
<keyword evidence="4" id="KW-0132">Cell division</keyword>
<feature type="compositionally biased region" description="Low complexity" evidence="8">
    <location>
        <begin position="33"/>
        <end position="45"/>
    </location>
</feature>
<dbReference type="InterPro" id="IPR025977">
    <property type="entry name" value="Cnd3_C"/>
</dbReference>
<evidence type="ECO:0000256" key="1">
    <source>
        <dbReference type="ARBA" id="ARBA00004286"/>
    </source>
</evidence>
<feature type="compositionally biased region" description="Acidic residues" evidence="8">
    <location>
        <begin position="675"/>
        <end position="690"/>
    </location>
</feature>
<dbReference type="InterPro" id="IPR016024">
    <property type="entry name" value="ARM-type_fold"/>
</dbReference>
<feature type="compositionally biased region" description="Basic residues" evidence="8">
    <location>
        <begin position="1168"/>
        <end position="1179"/>
    </location>
</feature>
<keyword evidence="6" id="KW-0226">DNA condensation</keyword>
<dbReference type="GO" id="GO:0000793">
    <property type="term" value="C:condensed chromosome"/>
    <property type="evidence" value="ECO:0007669"/>
    <property type="project" value="TreeGrafter"/>
</dbReference>
<feature type="region of interest" description="Disordered" evidence="8">
    <location>
        <begin position="1065"/>
        <end position="1202"/>
    </location>
</feature>
<evidence type="ECO:0000313" key="11">
    <source>
        <dbReference type="Proteomes" id="UP000195871"/>
    </source>
</evidence>
<feature type="compositionally biased region" description="Basic residues" evidence="8">
    <location>
        <begin position="1187"/>
        <end position="1199"/>
    </location>
</feature>
<gene>
    <name evidence="10" type="ORF">CAS74_000158</name>
</gene>
<evidence type="ECO:0000256" key="8">
    <source>
        <dbReference type="SAM" id="MobiDB-lite"/>
    </source>
</evidence>
<evidence type="ECO:0000259" key="9">
    <source>
        <dbReference type="Pfam" id="PF12719"/>
    </source>
</evidence>
<dbReference type="Proteomes" id="UP000195871">
    <property type="component" value="Unassembled WGS sequence"/>
</dbReference>
<dbReference type="InterPro" id="IPR027165">
    <property type="entry name" value="CND3"/>
</dbReference>
<feature type="region of interest" description="Disordered" evidence="8">
    <location>
        <begin position="1"/>
        <end position="91"/>
    </location>
</feature>
<keyword evidence="5" id="KW-0498">Mitosis</keyword>
<accession>A0A1Z8JT67</accession>
<dbReference type="GO" id="GO:0051301">
    <property type="term" value="P:cell division"/>
    <property type="evidence" value="ECO:0007669"/>
    <property type="project" value="UniProtKB-KW"/>
</dbReference>
<dbReference type="GO" id="GO:0007076">
    <property type="term" value="P:mitotic chromosome condensation"/>
    <property type="evidence" value="ECO:0007669"/>
    <property type="project" value="InterPro"/>
</dbReference>
<name>A0A1Z8JT67_PICKU</name>
<feature type="domain" description="Nuclear condensin complex subunit 3 C-terminal" evidence="9">
    <location>
        <begin position="729"/>
        <end position="1007"/>
    </location>
</feature>